<proteinExistence type="predicted"/>
<evidence type="ECO:0008006" key="2">
    <source>
        <dbReference type="Google" id="ProtNLM"/>
    </source>
</evidence>
<dbReference type="EMBL" id="VSSQ01051478">
    <property type="protein sequence ID" value="MPN05576.1"/>
    <property type="molecule type" value="Genomic_DNA"/>
</dbReference>
<accession>A0A645EVW9</accession>
<protein>
    <recommendedName>
        <fullName evidence="2">Carbohydrate kinase FGGY C-terminal domain-containing protein</fullName>
    </recommendedName>
</protein>
<name>A0A645EVW9_9ZZZZ</name>
<evidence type="ECO:0000313" key="1">
    <source>
        <dbReference type="EMBL" id="MPN05576.1"/>
    </source>
</evidence>
<gene>
    <name evidence="1" type="ORF">SDC9_152827</name>
</gene>
<sequence>MQIFADVYDRKVEVTNVDQDAASLGAAAIALKGEGVWADYTPLDGLFNVQKAFVPNPDASRRYAQIGKWFVKWVQALAEIHEDMSKDN</sequence>
<reference evidence="1" key="1">
    <citation type="submission" date="2019-08" db="EMBL/GenBank/DDBJ databases">
        <authorList>
            <person name="Kucharzyk K."/>
            <person name="Murdoch R.W."/>
            <person name="Higgins S."/>
            <person name="Loffler F."/>
        </authorList>
    </citation>
    <scope>NUCLEOTIDE SEQUENCE</scope>
</reference>
<dbReference type="SUPFAM" id="SSF53067">
    <property type="entry name" value="Actin-like ATPase domain"/>
    <property type="match status" value="1"/>
</dbReference>
<comment type="caution">
    <text evidence="1">The sequence shown here is derived from an EMBL/GenBank/DDBJ whole genome shotgun (WGS) entry which is preliminary data.</text>
</comment>
<organism evidence="1">
    <name type="scientific">bioreactor metagenome</name>
    <dbReference type="NCBI Taxonomy" id="1076179"/>
    <lineage>
        <taxon>unclassified sequences</taxon>
        <taxon>metagenomes</taxon>
        <taxon>ecological metagenomes</taxon>
    </lineage>
</organism>
<dbReference type="AlphaFoldDB" id="A0A645EVW9"/>
<dbReference type="Gene3D" id="3.30.420.40">
    <property type="match status" value="1"/>
</dbReference>
<dbReference type="InterPro" id="IPR043129">
    <property type="entry name" value="ATPase_NBD"/>
</dbReference>